<feature type="compositionally biased region" description="Basic and acidic residues" evidence="1">
    <location>
        <begin position="334"/>
        <end position="343"/>
    </location>
</feature>
<evidence type="ECO:0000256" key="1">
    <source>
        <dbReference type="SAM" id="MobiDB-lite"/>
    </source>
</evidence>
<feature type="compositionally biased region" description="Low complexity" evidence="1">
    <location>
        <begin position="315"/>
        <end position="333"/>
    </location>
</feature>
<evidence type="ECO:0000313" key="3">
    <source>
        <dbReference type="Proteomes" id="UP001301958"/>
    </source>
</evidence>
<gene>
    <name evidence="2" type="ORF">QBC38DRAFT_462908</name>
</gene>
<dbReference type="Proteomes" id="UP001301958">
    <property type="component" value="Unassembled WGS sequence"/>
</dbReference>
<feature type="region of interest" description="Disordered" evidence="1">
    <location>
        <begin position="217"/>
        <end position="343"/>
    </location>
</feature>
<dbReference type="EMBL" id="MU865287">
    <property type="protein sequence ID" value="KAK4232498.1"/>
    <property type="molecule type" value="Genomic_DNA"/>
</dbReference>
<dbReference type="AlphaFoldDB" id="A0AAN7BZF5"/>
<reference evidence="2" key="1">
    <citation type="journal article" date="2023" name="Mol. Phylogenet. Evol.">
        <title>Genome-scale phylogeny and comparative genomics of the fungal order Sordariales.</title>
        <authorList>
            <person name="Hensen N."/>
            <person name="Bonometti L."/>
            <person name="Westerberg I."/>
            <person name="Brannstrom I.O."/>
            <person name="Guillou S."/>
            <person name="Cros-Aarteil S."/>
            <person name="Calhoun S."/>
            <person name="Haridas S."/>
            <person name="Kuo A."/>
            <person name="Mondo S."/>
            <person name="Pangilinan J."/>
            <person name="Riley R."/>
            <person name="LaButti K."/>
            <person name="Andreopoulos B."/>
            <person name="Lipzen A."/>
            <person name="Chen C."/>
            <person name="Yan M."/>
            <person name="Daum C."/>
            <person name="Ng V."/>
            <person name="Clum A."/>
            <person name="Steindorff A."/>
            <person name="Ohm R.A."/>
            <person name="Martin F."/>
            <person name="Silar P."/>
            <person name="Natvig D.O."/>
            <person name="Lalanne C."/>
            <person name="Gautier V."/>
            <person name="Ament-Velasquez S.L."/>
            <person name="Kruys A."/>
            <person name="Hutchinson M.I."/>
            <person name="Powell A.J."/>
            <person name="Barry K."/>
            <person name="Miller A.N."/>
            <person name="Grigoriev I.V."/>
            <person name="Debuchy R."/>
            <person name="Gladieux P."/>
            <person name="Hiltunen Thoren M."/>
            <person name="Johannesson H."/>
        </authorList>
    </citation>
    <scope>NUCLEOTIDE SEQUENCE</scope>
    <source>
        <strain evidence="2">CBS 990.96</strain>
    </source>
</reference>
<comment type="caution">
    <text evidence="2">The sequence shown here is derived from an EMBL/GenBank/DDBJ whole genome shotgun (WGS) entry which is preliminary data.</text>
</comment>
<sequence>MSGQNGDDNFDQSPLPDYSNSVAPITSPINPKHPARRLTPQQVDQVLGQLTVTWESLPQLPFWAPLTSRNVTWQRNSVAANINALAVTLQRPLASNEVNAIAQIACKARVKETYEIPLVVAAAAFFTYRGRKTWRFPLWTPKPTSTWFSPNFFPTIRAHILQGPQAMALWTGTRFVAYVAAIRCISQPMFNSWANVGYGLDILRDMRLKSLVQEMQEMTKKERPGSQNTQQQQPQQLKSTPWSEQPRPSWRTPQQPAEEKSAFDDDSGIFDDDDDASPVSRSHRRSDPAISTTPTASGSSWSRLRDQAKTGTAASKSSGGYSPSSETDSYTYSDSDRESNYAKAQVQKEFDALLERERRSSS</sequence>
<feature type="region of interest" description="Disordered" evidence="1">
    <location>
        <begin position="1"/>
        <end position="36"/>
    </location>
</feature>
<feature type="compositionally biased region" description="Polar residues" evidence="1">
    <location>
        <begin position="289"/>
        <end position="302"/>
    </location>
</feature>
<name>A0AAN7BZF5_9PEZI</name>
<feature type="compositionally biased region" description="Low complexity" evidence="1">
    <location>
        <begin position="227"/>
        <end position="236"/>
    </location>
</feature>
<reference evidence="2" key="2">
    <citation type="submission" date="2023-05" db="EMBL/GenBank/DDBJ databases">
        <authorList>
            <consortium name="Lawrence Berkeley National Laboratory"/>
            <person name="Steindorff A."/>
            <person name="Hensen N."/>
            <person name="Bonometti L."/>
            <person name="Westerberg I."/>
            <person name="Brannstrom I.O."/>
            <person name="Guillou S."/>
            <person name="Cros-Aarteil S."/>
            <person name="Calhoun S."/>
            <person name="Haridas S."/>
            <person name="Kuo A."/>
            <person name="Mondo S."/>
            <person name="Pangilinan J."/>
            <person name="Riley R."/>
            <person name="Labutti K."/>
            <person name="Andreopoulos B."/>
            <person name="Lipzen A."/>
            <person name="Chen C."/>
            <person name="Yanf M."/>
            <person name="Daum C."/>
            <person name="Ng V."/>
            <person name="Clum A."/>
            <person name="Ohm R."/>
            <person name="Martin F."/>
            <person name="Silar P."/>
            <person name="Natvig D."/>
            <person name="Lalanne C."/>
            <person name="Gautier V."/>
            <person name="Ament-Velasquez S.L."/>
            <person name="Kruys A."/>
            <person name="Hutchinson M.I."/>
            <person name="Powell A.J."/>
            <person name="Barry K."/>
            <person name="Miller A.N."/>
            <person name="Grigoriev I.V."/>
            <person name="Debuchy R."/>
            <person name="Gladieux P."/>
            <person name="Thoren M.H."/>
            <person name="Johannesson H."/>
        </authorList>
    </citation>
    <scope>NUCLEOTIDE SEQUENCE</scope>
    <source>
        <strain evidence="2">CBS 990.96</strain>
    </source>
</reference>
<accession>A0AAN7BZF5</accession>
<organism evidence="2 3">
    <name type="scientific">Podospora fimiseda</name>
    <dbReference type="NCBI Taxonomy" id="252190"/>
    <lineage>
        <taxon>Eukaryota</taxon>
        <taxon>Fungi</taxon>
        <taxon>Dikarya</taxon>
        <taxon>Ascomycota</taxon>
        <taxon>Pezizomycotina</taxon>
        <taxon>Sordariomycetes</taxon>
        <taxon>Sordariomycetidae</taxon>
        <taxon>Sordariales</taxon>
        <taxon>Podosporaceae</taxon>
        <taxon>Podospora</taxon>
    </lineage>
</organism>
<evidence type="ECO:0000313" key="2">
    <source>
        <dbReference type="EMBL" id="KAK4232498.1"/>
    </source>
</evidence>
<protein>
    <submittedName>
        <fullName evidence="2">Uncharacterized protein</fullName>
    </submittedName>
</protein>
<feature type="compositionally biased region" description="Polar residues" evidence="1">
    <location>
        <begin position="18"/>
        <end position="29"/>
    </location>
</feature>
<keyword evidence="3" id="KW-1185">Reference proteome</keyword>
<feature type="compositionally biased region" description="Acidic residues" evidence="1">
    <location>
        <begin position="264"/>
        <end position="276"/>
    </location>
</feature>
<proteinExistence type="predicted"/>